<dbReference type="GO" id="GO:0006313">
    <property type="term" value="P:DNA transposition"/>
    <property type="evidence" value="ECO:0007669"/>
    <property type="project" value="InterPro"/>
</dbReference>
<dbReference type="InterPro" id="IPR047959">
    <property type="entry name" value="Transpos_IS5"/>
</dbReference>
<evidence type="ECO:0000259" key="6">
    <source>
        <dbReference type="Pfam" id="PF01609"/>
    </source>
</evidence>
<feature type="domain" description="Transposase IS4-like" evidence="6">
    <location>
        <begin position="141"/>
        <end position="315"/>
    </location>
</feature>
<evidence type="ECO:0000256" key="2">
    <source>
        <dbReference type="ARBA" id="ARBA00010075"/>
    </source>
</evidence>
<dbReference type="InterPro" id="IPR008490">
    <property type="entry name" value="Transposase_InsH_N"/>
</dbReference>
<name>K9P3S8_CYAGP</name>
<dbReference type="AlphaFoldDB" id="K9P3S8"/>
<evidence type="ECO:0000313" key="9">
    <source>
        <dbReference type="Proteomes" id="UP000010388"/>
    </source>
</evidence>
<dbReference type="EMBL" id="CP003495">
    <property type="protein sequence ID" value="AFY27341.1"/>
    <property type="molecule type" value="Genomic_DNA"/>
</dbReference>
<comment type="similarity">
    <text evidence="2">Belongs to the transposase 11 family.</text>
</comment>
<dbReference type="RefSeq" id="WP_015107800.1">
    <property type="nucleotide sequence ID" value="NC_019675.1"/>
</dbReference>
<gene>
    <name evidence="8" type="ordered locus">Cyagr_0128</name>
</gene>
<dbReference type="NCBIfam" id="NF033581">
    <property type="entry name" value="transpos_IS5_4"/>
    <property type="match status" value="1"/>
</dbReference>
<keyword evidence="4" id="KW-0238">DNA-binding</keyword>
<proteinExistence type="inferred from homology"/>
<dbReference type="PATRIC" id="fig|292564.3.peg.124"/>
<dbReference type="PANTHER" id="PTHR35604:SF2">
    <property type="entry name" value="TRANSPOSASE INSH FOR INSERTION SEQUENCE ELEMENT IS5A-RELATED"/>
    <property type="match status" value="1"/>
</dbReference>
<keyword evidence="3" id="KW-0815">Transposition</keyword>
<comment type="function">
    <text evidence="1">Involved in the transposition of the insertion sequence IS5.</text>
</comment>
<evidence type="ECO:0000313" key="8">
    <source>
        <dbReference type="EMBL" id="AFY27341.1"/>
    </source>
</evidence>
<dbReference type="Pfam" id="PF05598">
    <property type="entry name" value="DUF772"/>
    <property type="match status" value="1"/>
</dbReference>
<dbReference type="PANTHER" id="PTHR35604">
    <property type="entry name" value="TRANSPOSASE INSH FOR INSERTION SEQUENCE ELEMENT IS5A-RELATED"/>
    <property type="match status" value="1"/>
</dbReference>
<reference evidence="9" key="1">
    <citation type="journal article" date="2013" name="Proc. Natl. Acad. Sci. U.S.A.">
        <title>Improving the coverage of the cyanobacterial phylum using diversity-driven genome sequencing.</title>
        <authorList>
            <person name="Shih P.M."/>
            <person name="Wu D."/>
            <person name="Latifi A."/>
            <person name="Axen S.D."/>
            <person name="Fewer D.P."/>
            <person name="Talla E."/>
            <person name="Calteau A."/>
            <person name="Cai F."/>
            <person name="Tandeau de Marsac N."/>
            <person name="Rippka R."/>
            <person name="Herdman M."/>
            <person name="Sivonen K."/>
            <person name="Coursin T."/>
            <person name="Laurent T."/>
            <person name="Goodwin L."/>
            <person name="Nolan M."/>
            <person name="Davenport K.W."/>
            <person name="Han C.S."/>
            <person name="Rubin E.M."/>
            <person name="Eisen J.A."/>
            <person name="Woyke T."/>
            <person name="Gugger M."/>
            <person name="Kerfeld C.A."/>
        </authorList>
    </citation>
    <scope>NUCLEOTIDE SEQUENCE [LARGE SCALE GENOMIC DNA]</scope>
    <source>
        <strain evidence="9">ATCC 27147 / PCC 6307</strain>
    </source>
</reference>
<dbReference type="eggNOG" id="COG3039">
    <property type="taxonomic scope" value="Bacteria"/>
</dbReference>
<dbReference type="HOGENOM" id="CLU_049873_1_2_3"/>
<evidence type="ECO:0000256" key="3">
    <source>
        <dbReference type="ARBA" id="ARBA00022578"/>
    </source>
</evidence>
<evidence type="ECO:0000256" key="1">
    <source>
        <dbReference type="ARBA" id="ARBA00003544"/>
    </source>
</evidence>
<dbReference type="GO" id="GO:0004803">
    <property type="term" value="F:transposase activity"/>
    <property type="evidence" value="ECO:0007669"/>
    <property type="project" value="InterPro"/>
</dbReference>
<feature type="domain" description="Transposase InsH N-terminal" evidence="7">
    <location>
        <begin position="17"/>
        <end position="114"/>
    </location>
</feature>
<dbReference type="InterPro" id="IPR002559">
    <property type="entry name" value="Transposase_11"/>
</dbReference>
<protein>
    <submittedName>
        <fullName evidence="8">Transposase, IS5 family</fullName>
    </submittedName>
</protein>
<keyword evidence="5" id="KW-0233">DNA recombination</keyword>
<dbReference type="KEGG" id="cgc:Cyagr_0128"/>
<evidence type="ECO:0000259" key="7">
    <source>
        <dbReference type="Pfam" id="PF05598"/>
    </source>
</evidence>
<evidence type="ECO:0000256" key="5">
    <source>
        <dbReference type="ARBA" id="ARBA00023172"/>
    </source>
</evidence>
<dbReference type="Pfam" id="PF01609">
    <property type="entry name" value="DDE_Tnp_1"/>
    <property type="match status" value="1"/>
</dbReference>
<dbReference type="Proteomes" id="UP000010388">
    <property type="component" value="Chromosome"/>
</dbReference>
<sequence>MGGKQLGFGDYEQSTAKKRTKREKFLADMEQVVPCKALIDLIKPYYPKTSSKGGRPPYPLATMLRIHLMQQWYSLSDPAMEDALIEVPTMRRFAQIDMISDRIPDETTILAFRHLLEKHNLGERIFETVKTHLKDRGMAMKQGTIIDATLIAAPSSTKNKAGERDPEMHQTKKGQQWYFGMKIHAGVDKDTGLIHSVVTTAANVHDLTPAAELLHGEEEVVYADAGYQGIEKRPEMKGKTASFRVAMRPGKRRVLPDTPEGRLDDLVETAKAHIRAKGEHPFRVIKQQFGFQKTRLRGMTKNRCKVSVLAALANLFLVRRQLLTTT</sequence>
<accession>K9P3S8</accession>
<dbReference type="OrthoDB" id="548645at2"/>
<dbReference type="GO" id="GO:0003677">
    <property type="term" value="F:DNA binding"/>
    <property type="evidence" value="ECO:0007669"/>
    <property type="project" value="UniProtKB-KW"/>
</dbReference>
<organism evidence="8 9">
    <name type="scientific">Cyanobium gracile (strain ATCC 27147 / PCC 6307)</name>
    <dbReference type="NCBI Taxonomy" id="292564"/>
    <lineage>
        <taxon>Bacteria</taxon>
        <taxon>Bacillati</taxon>
        <taxon>Cyanobacteriota</taxon>
        <taxon>Cyanophyceae</taxon>
        <taxon>Synechococcales</taxon>
        <taxon>Prochlorococcaceae</taxon>
        <taxon>Cyanobium</taxon>
    </lineage>
</organism>
<evidence type="ECO:0000256" key="4">
    <source>
        <dbReference type="ARBA" id="ARBA00023125"/>
    </source>
</evidence>